<dbReference type="EMBL" id="WJBH02000003">
    <property type="protein sequence ID" value="KAI9562280.1"/>
    <property type="molecule type" value="Genomic_DNA"/>
</dbReference>
<evidence type="ECO:0000256" key="8">
    <source>
        <dbReference type="ARBA" id="ARBA00037847"/>
    </source>
</evidence>
<dbReference type="PANTHER" id="PTHR22811">
    <property type="entry name" value="TRANSMEMBRANE EMP24 DOMAIN-CONTAINING PROTEIN"/>
    <property type="match status" value="1"/>
</dbReference>
<evidence type="ECO:0000256" key="4">
    <source>
        <dbReference type="ARBA" id="ARBA00022692"/>
    </source>
</evidence>
<dbReference type="InterPro" id="IPR009038">
    <property type="entry name" value="GOLD_dom"/>
</dbReference>
<evidence type="ECO:0000259" key="12">
    <source>
        <dbReference type="PROSITE" id="PS50866"/>
    </source>
</evidence>
<comment type="similarity">
    <text evidence="2 9">Belongs to the EMP24/GP25L family.</text>
</comment>
<evidence type="ECO:0000313" key="13">
    <source>
        <dbReference type="EMBL" id="KAI9562280.1"/>
    </source>
</evidence>
<protein>
    <recommendedName>
        <fullName evidence="12">GOLD domain-containing protein</fullName>
    </recommendedName>
</protein>
<gene>
    <name evidence="13" type="ORF">GHT06_013245</name>
</gene>
<accession>A0AAD5LHS8</accession>
<evidence type="ECO:0000256" key="1">
    <source>
        <dbReference type="ARBA" id="ARBA00004479"/>
    </source>
</evidence>
<keyword evidence="6 10" id="KW-1133">Transmembrane helix</keyword>
<dbReference type="InterPro" id="IPR036598">
    <property type="entry name" value="GOLD_dom_sf"/>
</dbReference>
<organism evidence="13 14">
    <name type="scientific">Daphnia sinensis</name>
    <dbReference type="NCBI Taxonomy" id="1820382"/>
    <lineage>
        <taxon>Eukaryota</taxon>
        <taxon>Metazoa</taxon>
        <taxon>Ecdysozoa</taxon>
        <taxon>Arthropoda</taxon>
        <taxon>Crustacea</taxon>
        <taxon>Branchiopoda</taxon>
        <taxon>Diplostraca</taxon>
        <taxon>Cladocera</taxon>
        <taxon>Anomopoda</taxon>
        <taxon>Daphniidae</taxon>
        <taxon>Daphnia</taxon>
        <taxon>Daphnia similis group</taxon>
    </lineage>
</organism>
<name>A0AAD5LHS8_9CRUS</name>
<dbReference type="Proteomes" id="UP000820818">
    <property type="component" value="Linkage Group LG3"/>
</dbReference>
<dbReference type="SMART" id="SM01190">
    <property type="entry name" value="EMP24_GP25L"/>
    <property type="match status" value="1"/>
</dbReference>
<reference evidence="13 14" key="1">
    <citation type="submission" date="2022-05" db="EMBL/GenBank/DDBJ databases">
        <title>A multi-omics perspective on studying reproductive biology in Daphnia sinensis.</title>
        <authorList>
            <person name="Jia J."/>
        </authorList>
    </citation>
    <scope>NUCLEOTIDE SEQUENCE [LARGE SCALE GENOMIC DNA]</scope>
    <source>
        <strain evidence="13 14">WSL</strain>
    </source>
</reference>
<evidence type="ECO:0000256" key="5">
    <source>
        <dbReference type="ARBA" id="ARBA00022729"/>
    </source>
</evidence>
<sequence length="245" mass="28211">MRTIVLLLVFVFLVLSSVVVAYSNEFTITVDPGKEDCYYTPVAKNVYLEVDYQVIDGQQGELDIDFHLTSPTGRRIVMESRKSDSTHRTKTFEDGDHKICFDNTFSIFSAKTVFFEISTDNDDDEDDNGEIKIEKKTPDVWGDTDQAFYAGLRPEEIYDIHVQDIKDTVAIVRGKLTRAQEFQDQIRAFEARDRNIAEGNFTRVNVWSMIHVITLVTTGIIQVVMVRSLFDEKSTLRRLWKQGKM</sequence>
<dbReference type="GO" id="GO:0016020">
    <property type="term" value="C:membrane"/>
    <property type="evidence" value="ECO:0007669"/>
    <property type="project" value="UniProtKB-SubCell"/>
</dbReference>
<evidence type="ECO:0000313" key="14">
    <source>
        <dbReference type="Proteomes" id="UP000820818"/>
    </source>
</evidence>
<keyword evidence="3" id="KW-0217">Developmental protein</keyword>
<dbReference type="InterPro" id="IPR015720">
    <property type="entry name" value="Emp24-like"/>
</dbReference>
<feature type="transmembrane region" description="Helical" evidence="10">
    <location>
        <begin position="206"/>
        <end position="230"/>
    </location>
</feature>
<keyword evidence="14" id="KW-1185">Reference proteome</keyword>
<feature type="chain" id="PRO_5042164253" description="GOLD domain-containing protein" evidence="11">
    <location>
        <begin position="22"/>
        <end position="245"/>
    </location>
</feature>
<keyword evidence="5 11" id="KW-0732">Signal</keyword>
<evidence type="ECO:0000256" key="3">
    <source>
        <dbReference type="ARBA" id="ARBA00022473"/>
    </source>
</evidence>
<dbReference type="GO" id="GO:0012505">
    <property type="term" value="C:endomembrane system"/>
    <property type="evidence" value="ECO:0007669"/>
    <property type="project" value="UniProtKB-SubCell"/>
</dbReference>
<dbReference type="PROSITE" id="PS50866">
    <property type="entry name" value="GOLD"/>
    <property type="match status" value="1"/>
</dbReference>
<evidence type="ECO:0000256" key="2">
    <source>
        <dbReference type="ARBA" id="ARBA00007104"/>
    </source>
</evidence>
<evidence type="ECO:0000256" key="7">
    <source>
        <dbReference type="ARBA" id="ARBA00023136"/>
    </source>
</evidence>
<keyword evidence="4 9" id="KW-0812">Transmembrane</keyword>
<comment type="subcellular location">
    <subcellularLocation>
        <location evidence="8">Endomembrane system</location>
        <topology evidence="8">Single-pass membrane protein</topology>
    </subcellularLocation>
    <subcellularLocation>
        <location evidence="1 9">Membrane</location>
        <topology evidence="1 9">Single-pass type I membrane protein</topology>
    </subcellularLocation>
</comment>
<dbReference type="AlphaFoldDB" id="A0AAD5LHS8"/>
<evidence type="ECO:0000256" key="6">
    <source>
        <dbReference type="ARBA" id="ARBA00022989"/>
    </source>
</evidence>
<feature type="signal peptide" evidence="11">
    <location>
        <begin position="1"/>
        <end position="21"/>
    </location>
</feature>
<evidence type="ECO:0000256" key="11">
    <source>
        <dbReference type="SAM" id="SignalP"/>
    </source>
</evidence>
<evidence type="ECO:0000256" key="9">
    <source>
        <dbReference type="RuleBase" id="RU003827"/>
    </source>
</evidence>
<proteinExistence type="inferred from homology"/>
<evidence type="ECO:0000256" key="10">
    <source>
        <dbReference type="SAM" id="Phobius"/>
    </source>
</evidence>
<dbReference type="Pfam" id="PF01105">
    <property type="entry name" value="EMP24_GP25L"/>
    <property type="match status" value="1"/>
</dbReference>
<keyword evidence="7 10" id="KW-0472">Membrane</keyword>
<dbReference type="SUPFAM" id="SSF101576">
    <property type="entry name" value="Supernatant protein factor (SPF), C-terminal domain"/>
    <property type="match status" value="1"/>
</dbReference>
<comment type="caution">
    <text evidence="13">The sequence shown here is derived from an EMBL/GenBank/DDBJ whole genome shotgun (WGS) entry which is preliminary data.</text>
</comment>
<feature type="domain" description="GOLD" evidence="12">
    <location>
        <begin position="35"/>
        <end position="119"/>
    </location>
</feature>